<name>A0A2H9T8G1_9ZZZZ</name>
<accession>A0A2H9T8G1</accession>
<dbReference type="AlphaFoldDB" id="A0A2H9T8G1"/>
<protein>
    <recommendedName>
        <fullName evidence="3">Inner membrane protein</fullName>
    </recommendedName>
</protein>
<keyword evidence="1" id="KW-0812">Transmembrane</keyword>
<feature type="transmembrane region" description="Helical" evidence="1">
    <location>
        <begin position="90"/>
        <end position="108"/>
    </location>
</feature>
<gene>
    <name evidence="2" type="ORF">CI610_01530</name>
</gene>
<evidence type="ECO:0008006" key="3">
    <source>
        <dbReference type="Google" id="ProtNLM"/>
    </source>
</evidence>
<dbReference type="InterPro" id="IPR007404">
    <property type="entry name" value="YdjM-like"/>
</dbReference>
<dbReference type="PANTHER" id="PTHR40031:SF1">
    <property type="entry name" value="MEMBRANE-BOUND METAL-DEPENDENT HYDROLASE"/>
    <property type="match status" value="1"/>
</dbReference>
<comment type="caution">
    <text evidence="2">The sequence shown here is derived from an EMBL/GenBank/DDBJ whole genome shotgun (WGS) entry which is preliminary data.</text>
</comment>
<dbReference type="PANTHER" id="PTHR40031">
    <property type="entry name" value="HYPOTHETICAL MEMBRANE SPANNING PROTEIN"/>
    <property type="match status" value="1"/>
</dbReference>
<keyword evidence="1" id="KW-1133">Transmembrane helix</keyword>
<dbReference type="InterPro" id="IPR053170">
    <property type="entry name" value="Transcription_regulator"/>
</dbReference>
<reference evidence="2" key="1">
    <citation type="journal article" date="2017" name="Appl. Environ. Microbiol.">
        <title>Molecular characterization of an Endozoicomonas-like organism causing infection in king scallop Pecten maximus L.</title>
        <authorList>
            <person name="Cano I."/>
            <person name="van Aerle R."/>
            <person name="Ross S."/>
            <person name="Verner-Jeffreys D.W."/>
            <person name="Paley R.K."/>
            <person name="Rimmer G."/>
            <person name="Ryder D."/>
            <person name="Hooper P."/>
            <person name="Stone D."/>
            <person name="Feist S.W."/>
        </authorList>
    </citation>
    <scope>NUCLEOTIDE SEQUENCE</scope>
</reference>
<proteinExistence type="predicted"/>
<feature type="transmembrane region" description="Helical" evidence="1">
    <location>
        <begin position="120"/>
        <end position="145"/>
    </location>
</feature>
<dbReference type="Pfam" id="PF04307">
    <property type="entry name" value="YdjM"/>
    <property type="match status" value="1"/>
</dbReference>
<dbReference type="EMBL" id="NSIT01000065">
    <property type="protein sequence ID" value="PJE79494.1"/>
    <property type="molecule type" value="Genomic_DNA"/>
</dbReference>
<organism evidence="2">
    <name type="scientific">invertebrate metagenome</name>
    <dbReference type="NCBI Taxonomy" id="1711999"/>
    <lineage>
        <taxon>unclassified sequences</taxon>
        <taxon>metagenomes</taxon>
        <taxon>organismal metagenomes</taxon>
    </lineage>
</organism>
<evidence type="ECO:0000256" key="1">
    <source>
        <dbReference type="SAM" id="Phobius"/>
    </source>
</evidence>
<keyword evidence="1" id="KW-0472">Membrane</keyword>
<evidence type="ECO:0000313" key="2">
    <source>
        <dbReference type="EMBL" id="PJE79494.1"/>
    </source>
</evidence>
<feature type="transmembrane region" description="Helical" evidence="1">
    <location>
        <begin position="157"/>
        <end position="181"/>
    </location>
</feature>
<sequence>MDSLTQAALGATVALCAAGKQAASAKGALRIAFFGAFLGTLPDLDVLVPYNNPIEAMVYHRSFSHSVFVLLPLSWLLARLFHHLLSSSLSFYRVWFIVAMSLLTHPLLDAFTSYGTQIFWPMPIVVAISSIFIIDPIYTLPLLIALGVSLFNRKLRFYVCSAALVVSSLYLCWSLVAQAIVIHQVKNSVKEPSDMLVMPTPFNTVLWRVLIRQENGYSEGVLSLLDKRYEPSFHFIEKGIWDLPGQSALMDKLDWFTEGFLRFHREGNQVMVTDMRLGLAGYYPFRFVFSVEDDADYLKNPSIPYQLPRAPIKSSFWPDMWQRLVGDQSVDLFNQ</sequence>